<gene>
    <name evidence="2" type="ORF">SAMN04487996_10365</name>
</gene>
<feature type="chain" id="PRO_5011781033" description="Lipocalin-like domain-containing protein" evidence="1">
    <location>
        <begin position="20"/>
        <end position="139"/>
    </location>
</feature>
<dbReference type="OrthoDB" id="9833416at2"/>
<sequence>MKNVILILAVLFFTGCAQRDPVRGDATANFTGTFKYAIASPTGFVSKYTWVVTRHAPNVLDFDMTKVIVRADGSEIVSRDKATEVEITDEKRLQFSYNTTSGRLIMVTALAAPKKLHVNGAALQGEDFTNVPWYGFEKQ</sequence>
<name>A0A1G6ZBT0_9BACT</name>
<dbReference type="STRING" id="659014.SAMN04487996_10365"/>
<protein>
    <recommendedName>
        <fullName evidence="4">Lipocalin-like domain-containing protein</fullName>
    </recommendedName>
</protein>
<dbReference type="EMBL" id="FNAN01000003">
    <property type="protein sequence ID" value="SDD99537.1"/>
    <property type="molecule type" value="Genomic_DNA"/>
</dbReference>
<evidence type="ECO:0000256" key="1">
    <source>
        <dbReference type="SAM" id="SignalP"/>
    </source>
</evidence>
<dbReference type="RefSeq" id="WP_090147234.1">
    <property type="nucleotide sequence ID" value="NZ_FNAN01000003.1"/>
</dbReference>
<keyword evidence="1" id="KW-0732">Signal</keyword>
<accession>A0A1G6ZBT0</accession>
<evidence type="ECO:0000313" key="2">
    <source>
        <dbReference type="EMBL" id="SDD99537.1"/>
    </source>
</evidence>
<organism evidence="2 3">
    <name type="scientific">Dyadobacter soli</name>
    <dbReference type="NCBI Taxonomy" id="659014"/>
    <lineage>
        <taxon>Bacteria</taxon>
        <taxon>Pseudomonadati</taxon>
        <taxon>Bacteroidota</taxon>
        <taxon>Cytophagia</taxon>
        <taxon>Cytophagales</taxon>
        <taxon>Spirosomataceae</taxon>
        <taxon>Dyadobacter</taxon>
    </lineage>
</organism>
<evidence type="ECO:0000313" key="3">
    <source>
        <dbReference type="Proteomes" id="UP000198748"/>
    </source>
</evidence>
<evidence type="ECO:0008006" key="4">
    <source>
        <dbReference type="Google" id="ProtNLM"/>
    </source>
</evidence>
<dbReference type="Proteomes" id="UP000198748">
    <property type="component" value="Unassembled WGS sequence"/>
</dbReference>
<keyword evidence="3" id="KW-1185">Reference proteome</keyword>
<feature type="signal peptide" evidence="1">
    <location>
        <begin position="1"/>
        <end position="19"/>
    </location>
</feature>
<dbReference type="PROSITE" id="PS51257">
    <property type="entry name" value="PROKAR_LIPOPROTEIN"/>
    <property type="match status" value="1"/>
</dbReference>
<reference evidence="3" key="1">
    <citation type="submission" date="2016-10" db="EMBL/GenBank/DDBJ databases">
        <authorList>
            <person name="Varghese N."/>
            <person name="Submissions S."/>
        </authorList>
    </citation>
    <scope>NUCLEOTIDE SEQUENCE [LARGE SCALE GENOMIC DNA]</scope>
    <source>
        <strain evidence="3">DSM 25329</strain>
    </source>
</reference>
<dbReference type="AlphaFoldDB" id="A0A1G6ZBT0"/>
<proteinExistence type="predicted"/>